<protein>
    <submittedName>
        <fullName evidence="1">Cytochrome P450</fullName>
    </submittedName>
</protein>
<accession>A0ACB8QMJ8</accession>
<reference evidence="1" key="2">
    <citation type="journal article" date="2022" name="New Phytol.">
        <title>Evolutionary transition to the ectomycorrhizal habit in the genomes of a hyperdiverse lineage of mushroom-forming fungi.</title>
        <authorList>
            <person name="Looney B."/>
            <person name="Miyauchi S."/>
            <person name="Morin E."/>
            <person name="Drula E."/>
            <person name="Courty P.E."/>
            <person name="Kohler A."/>
            <person name="Kuo A."/>
            <person name="LaButti K."/>
            <person name="Pangilinan J."/>
            <person name="Lipzen A."/>
            <person name="Riley R."/>
            <person name="Andreopoulos W."/>
            <person name="He G."/>
            <person name="Johnson J."/>
            <person name="Nolan M."/>
            <person name="Tritt A."/>
            <person name="Barry K.W."/>
            <person name="Grigoriev I.V."/>
            <person name="Nagy L.G."/>
            <person name="Hibbett D."/>
            <person name="Henrissat B."/>
            <person name="Matheny P.B."/>
            <person name="Labbe J."/>
            <person name="Martin F.M."/>
        </authorList>
    </citation>
    <scope>NUCLEOTIDE SEQUENCE</scope>
    <source>
        <strain evidence="1">EC-137</strain>
    </source>
</reference>
<proteinExistence type="predicted"/>
<evidence type="ECO:0000313" key="1">
    <source>
        <dbReference type="EMBL" id="KAI0033056.1"/>
    </source>
</evidence>
<sequence>MFLPTRWKVLKDSPFFAYQRNGYPLPPGPKRLPVIGNLLDTPRENGHIIYRDRSLEYGSDVIYLDTVGGDLVIVNSARAADDLLNKRSSLYSDRLGYEWMLSFAPYGPWWRRLRKAFHAHFHRGAARAFEPIEEQAVHRFLQELLVTPEDYDGHLRHLAGYVIIKIAYGIEVGRKDDPNVLLAEEATSSLLKGALFDGIVLDMFPILQRLPAWFPGAGFKRVAAAVRHISDDVRNIPWERTKSAVENGTAPHSVAAALIRTQDEDTSKSVPAMMYMAGADTTVSAATSFILAMVLNPDIQARAQEELDSVLGGARLPTFVDEDSLPYVTALVKEVLRWHPVTPLGAPHKLIQDDIYNGYFIPVGSTVIGNVWAILHDPSTYPSPSSFLPEHFIHQSQGGLLPDKAPDFPDAAFGFGRRSCPGRHMAYSSVWLTVACLLAVFEIRHARDETGREVEVVEEYIDGLVSYPAPFRCEIKPRSEAARALVLATSPGEV</sequence>
<reference evidence="1" key="1">
    <citation type="submission" date="2021-02" db="EMBL/GenBank/DDBJ databases">
        <authorList>
            <consortium name="DOE Joint Genome Institute"/>
            <person name="Ahrendt S."/>
            <person name="Looney B.P."/>
            <person name="Miyauchi S."/>
            <person name="Morin E."/>
            <person name="Drula E."/>
            <person name="Courty P.E."/>
            <person name="Chicoki N."/>
            <person name="Fauchery L."/>
            <person name="Kohler A."/>
            <person name="Kuo A."/>
            <person name="Labutti K."/>
            <person name="Pangilinan J."/>
            <person name="Lipzen A."/>
            <person name="Riley R."/>
            <person name="Andreopoulos W."/>
            <person name="He G."/>
            <person name="Johnson J."/>
            <person name="Barry K.W."/>
            <person name="Grigoriev I.V."/>
            <person name="Nagy L."/>
            <person name="Hibbett D."/>
            <person name="Henrissat B."/>
            <person name="Matheny P.B."/>
            <person name="Labbe J."/>
            <person name="Martin F."/>
        </authorList>
    </citation>
    <scope>NUCLEOTIDE SEQUENCE</scope>
    <source>
        <strain evidence="1">EC-137</strain>
    </source>
</reference>
<evidence type="ECO:0000313" key="2">
    <source>
        <dbReference type="Proteomes" id="UP000814128"/>
    </source>
</evidence>
<dbReference type="Proteomes" id="UP000814128">
    <property type="component" value="Unassembled WGS sequence"/>
</dbReference>
<dbReference type="EMBL" id="MU273529">
    <property type="protein sequence ID" value="KAI0033056.1"/>
    <property type="molecule type" value="Genomic_DNA"/>
</dbReference>
<keyword evidence="2" id="KW-1185">Reference proteome</keyword>
<organism evidence="1 2">
    <name type="scientific">Vararia minispora EC-137</name>
    <dbReference type="NCBI Taxonomy" id="1314806"/>
    <lineage>
        <taxon>Eukaryota</taxon>
        <taxon>Fungi</taxon>
        <taxon>Dikarya</taxon>
        <taxon>Basidiomycota</taxon>
        <taxon>Agaricomycotina</taxon>
        <taxon>Agaricomycetes</taxon>
        <taxon>Russulales</taxon>
        <taxon>Lachnocladiaceae</taxon>
        <taxon>Vararia</taxon>
    </lineage>
</organism>
<comment type="caution">
    <text evidence="1">The sequence shown here is derived from an EMBL/GenBank/DDBJ whole genome shotgun (WGS) entry which is preliminary data.</text>
</comment>
<gene>
    <name evidence="1" type="ORF">K488DRAFT_78122</name>
</gene>
<name>A0ACB8QMJ8_9AGAM</name>